<evidence type="ECO:0000313" key="2">
    <source>
        <dbReference type="Proteomes" id="UP001497600"/>
    </source>
</evidence>
<sequence>MDDLSCLEVRPTFSQNIDYLAPDVPTYNLYRCWRQNNSKSIKSHQDDISLIIPSTISKRLENVCWRRWFKEIKQLPEISPDNINWYKDQDITWLYGPKFVDGSTFEVTHPSKPLLTKENLARSEAIDIVSPTISTREHQVSEYSLSSSIESDYSLEDNASTSSLESDSHDIDHHIHGSLKPALKSSRSKSKRVKFNHIVNSREIVNGMSFDYDFLDHHCL</sequence>
<name>A0ABP0EI96_9ASCO</name>
<evidence type="ECO:0008006" key="3">
    <source>
        <dbReference type="Google" id="ProtNLM"/>
    </source>
</evidence>
<evidence type="ECO:0000313" key="1">
    <source>
        <dbReference type="EMBL" id="CAK7918732.1"/>
    </source>
</evidence>
<keyword evidence="2" id="KW-1185">Reference proteome</keyword>
<dbReference type="Proteomes" id="UP001497600">
    <property type="component" value="Chromosome G"/>
</dbReference>
<gene>
    <name evidence="1" type="ORF">CAAN4_G14620</name>
</gene>
<proteinExistence type="predicted"/>
<dbReference type="EMBL" id="OZ004259">
    <property type="protein sequence ID" value="CAK7918732.1"/>
    <property type="molecule type" value="Genomic_DNA"/>
</dbReference>
<reference evidence="1 2" key="1">
    <citation type="submission" date="2024-01" db="EMBL/GenBank/DDBJ databases">
        <authorList>
            <consortium name="Genoscope - CEA"/>
            <person name="William W."/>
        </authorList>
    </citation>
    <scope>NUCLEOTIDE SEQUENCE [LARGE SCALE GENOMIC DNA]</scope>
    <source>
        <strain evidence="1 2">29B2s-10</strain>
    </source>
</reference>
<accession>A0ABP0EI96</accession>
<organism evidence="1 2">
    <name type="scientific">[Candida] anglica</name>
    <dbReference type="NCBI Taxonomy" id="148631"/>
    <lineage>
        <taxon>Eukaryota</taxon>
        <taxon>Fungi</taxon>
        <taxon>Dikarya</taxon>
        <taxon>Ascomycota</taxon>
        <taxon>Saccharomycotina</taxon>
        <taxon>Pichiomycetes</taxon>
        <taxon>Debaryomycetaceae</taxon>
        <taxon>Kurtzmaniella</taxon>
    </lineage>
</organism>
<protein>
    <recommendedName>
        <fullName evidence="3">Nitrogen regulatory protein areA GATA-like domain-containing protein</fullName>
    </recommendedName>
</protein>